<reference evidence="2 3" key="1">
    <citation type="journal article" date="2016" name="Plant Pathol.">
        <title>Genetic characterization of strains named as Xanthomonas axonopodis pv. dieffenbachiae leads to a taxonomic revision of the X. axonopodis species complex.</title>
        <authorList>
            <person name="Constantin E.C."/>
            <person name="Cleenwerck I."/>
            <person name="Maes M."/>
            <person name="Baeyen S."/>
            <person name="Van Malderghem C."/>
            <person name="De Vos P."/>
            <person name="Cottyn B."/>
        </authorList>
    </citation>
    <scope>NUCLEOTIDE SEQUENCE [LARGE SCALE GENOMIC DNA]</scope>
    <source>
        <strain evidence="2 3">LMG 25940</strain>
    </source>
</reference>
<dbReference type="AlphaFoldDB" id="A0A1V9H8V9"/>
<reference evidence="2 3" key="2">
    <citation type="journal article" date="2017" name="Plant Pathol.">
        <title>Pathogenicity and virulence gene content of Xanthomonas strains infecting Araceae, formerly known as Xanthomonas axonopodis pv. dieffenbachiae.</title>
        <authorList>
            <person name="Constantin E.C."/>
            <person name="Haegeman A."/>
            <person name="Van Vaerenbergh J."/>
            <person name="Baeyen S."/>
            <person name="Van Malderghem C."/>
            <person name="Maes M."/>
            <person name="Cottyn B."/>
        </authorList>
    </citation>
    <scope>NUCLEOTIDE SEQUENCE [LARGE SCALE GENOMIC DNA]</scope>
    <source>
        <strain evidence="2 3">LMG 25940</strain>
    </source>
</reference>
<sequence length="73" mass="7867">MCEIRHSAAGLDDDAHTQASAMLHCSVICSLMIAIFICEQSGTCRMVDVAMLSFCSTDSSSARPCALLVERRV</sequence>
<name>A0A1V9H8V9_9XANT</name>
<evidence type="ECO:0000256" key="1">
    <source>
        <dbReference type="SAM" id="Phobius"/>
    </source>
</evidence>
<evidence type="ECO:0000313" key="3">
    <source>
        <dbReference type="Proteomes" id="UP000050546"/>
    </source>
</evidence>
<dbReference type="Proteomes" id="UP000050546">
    <property type="component" value="Unassembled WGS sequence"/>
</dbReference>
<keyword evidence="1" id="KW-0472">Membrane</keyword>
<protein>
    <submittedName>
        <fullName evidence="2">Uncharacterized protein</fullName>
    </submittedName>
</protein>
<keyword evidence="1" id="KW-0812">Transmembrane</keyword>
<proteinExistence type="predicted"/>
<feature type="transmembrane region" description="Helical" evidence="1">
    <location>
        <begin position="21"/>
        <end position="38"/>
    </location>
</feature>
<organism evidence="2 3">
    <name type="scientific">Xanthomonas phaseoli pv. dieffenbachiae</name>
    <dbReference type="NCBI Taxonomy" id="92828"/>
    <lineage>
        <taxon>Bacteria</taxon>
        <taxon>Pseudomonadati</taxon>
        <taxon>Pseudomonadota</taxon>
        <taxon>Gammaproteobacteria</taxon>
        <taxon>Lysobacterales</taxon>
        <taxon>Lysobacteraceae</taxon>
        <taxon>Xanthomonas</taxon>
    </lineage>
</organism>
<comment type="caution">
    <text evidence="2">The sequence shown here is derived from an EMBL/GenBank/DDBJ whole genome shotgun (WGS) entry which is preliminary data.</text>
</comment>
<accession>A0A1V9H8V9</accession>
<gene>
    <name evidence="2" type="ORF">IM53_010075</name>
</gene>
<keyword evidence="1" id="KW-1133">Transmembrane helix</keyword>
<dbReference type="GeneID" id="93993384"/>
<evidence type="ECO:0000313" key="2">
    <source>
        <dbReference type="EMBL" id="OQP79319.1"/>
    </source>
</evidence>
<dbReference type="EMBL" id="JPYI02000069">
    <property type="protein sequence ID" value="OQP79319.1"/>
    <property type="molecule type" value="Genomic_DNA"/>
</dbReference>
<dbReference type="RefSeq" id="WP_057679660.1">
    <property type="nucleotide sequence ID" value="NZ_CP041380.1"/>
</dbReference>